<accession>A0ABP0E0J3</accession>
<feature type="region of interest" description="Disordered" evidence="1">
    <location>
        <begin position="537"/>
        <end position="560"/>
    </location>
</feature>
<evidence type="ECO:0000256" key="1">
    <source>
        <dbReference type="SAM" id="MobiDB-lite"/>
    </source>
</evidence>
<feature type="region of interest" description="Disordered" evidence="1">
    <location>
        <begin position="677"/>
        <end position="723"/>
    </location>
</feature>
<comment type="caution">
    <text evidence="2">The sequence shown here is derived from an EMBL/GenBank/DDBJ whole genome shotgun (WGS) entry which is preliminary data.</text>
</comment>
<feature type="region of interest" description="Disordered" evidence="1">
    <location>
        <begin position="489"/>
        <end position="522"/>
    </location>
</feature>
<feature type="region of interest" description="Disordered" evidence="1">
    <location>
        <begin position="201"/>
        <end position="236"/>
    </location>
</feature>
<reference evidence="2 3" key="1">
    <citation type="submission" date="2024-01" db="EMBL/GenBank/DDBJ databases">
        <authorList>
            <person name="Allen C."/>
            <person name="Tagirdzhanova G."/>
        </authorList>
    </citation>
    <scope>NUCLEOTIDE SEQUENCE [LARGE SCALE GENOMIC DNA]</scope>
    <source>
        <strain evidence="2 3">CBS 119000</strain>
    </source>
</reference>
<name>A0ABP0E0J3_9PEZI</name>
<feature type="region of interest" description="Disordered" evidence="1">
    <location>
        <begin position="586"/>
        <end position="635"/>
    </location>
</feature>
<feature type="region of interest" description="Disordered" evidence="1">
    <location>
        <begin position="347"/>
        <end position="366"/>
    </location>
</feature>
<sequence length="853" mass="90645">MSLNGLDDAAIKEAHEATVSEPGGWFLIKYASRDGVELHDRGTGGIVEFQNAIAQYEEASPLYGFLRYRRRNVIVKCLPDACSRLVQARVTVHFNAVCERFAPYNTTFSIADAKDLKDSKLSAACSLHTASSSTSSSTSSLRRRRLMEIAEEEEEELRATKRQLTAKDGDYPGTQNEPGSVTFAVSHSTLLPAALNSELAKSPNESHFAGTVEPPSFTGIDRPSSPAKSLESRSISPQLSHLEMSNYAAYAAGKPKVKLAPRPSVDVSGRPRTSAGTGTQRPVSAIPAGFRLQSKGSRKGRSDANVKSLENSVHQISEDDAANIDASSPTETDSIEALANISGTLDVVRPHTSSGRPTSSSGISVKSVATTATATAAKHTTMTPEKARLIKAMKLREKKKKMSTLPPLPIPSLDICEPVDEIVSPNTSQPEESHGSISATGTSFSGGFDDRPGSNSGRSANNDMPNSSFSDSAIDMGLSAIDQSSIITQTSDLHSPCARPASSGGSESAKTVSLPGTADKQVLPLQDTDLEKNLSEHNLPEDDLINNNDSDVAGSDANLSDDERLTDELQSVTVHEAKSMTVSKSPITPVFPKASPPKQEAAADGELNRSIRTVSGPTQSSLLNPGDAAASSARSASSGNAFLQKIAQQNSANLLPKKTNIGSTISQRIKALEKLSGNTPGATAEMPLRDGLNPFSGSGDEGKSSTAEFGHKKTGSGSKNRTSRFMRRLSSSLSAGRKAATPAISPTVTEEEEAFSTVLSSRGGPVAQRNTLSYLGDVNVQFPDNLLWKRRAMCLDSQGFLVLKMEVQELPNSVCLDFVDGPGLQVACEDRAGQLNVLRVLREAYQKHTTFGQ</sequence>
<dbReference type="InterPro" id="IPR029006">
    <property type="entry name" value="ADF-H/Gelsolin-like_dom_sf"/>
</dbReference>
<feature type="compositionally biased region" description="Low complexity" evidence="1">
    <location>
        <begin position="350"/>
        <end position="366"/>
    </location>
</feature>
<feature type="region of interest" description="Disordered" evidence="1">
    <location>
        <begin position="259"/>
        <end position="283"/>
    </location>
</feature>
<dbReference type="Gene3D" id="3.40.20.10">
    <property type="entry name" value="Severin"/>
    <property type="match status" value="1"/>
</dbReference>
<feature type="compositionally biased region" description="Polar residues" evidence="1">
    <location>
        <begin position="453"/>
        <end position="471"/>
    </location>
</feature>
<feature type="compositionally biased region" description="Polar residues" evidence="1">
    <location>
        <begin position="424"/>
        <end position="445"/>
    </location>
</feature>
<feature type="compositionally biased region" description="Polar residues" evidence="1">
    <location>
        <begin position="610"/>
        <end position="623"/>
    </location>
</feature>
<dbReference type="Proteomes" id="UP001642502">
    <property type="component" value="Unassembled WGS sequence"/>
</dbReference>
<feature type="region of interest" description="Disordered" evidence="1">
    <location>
        <begin position="423"/>
        <end position="471"/>
    </location>
</feature>
<feature type="region of interest" description="Disordered" evidence="1">
    <location>
        <begin position="152"/>
        <end position="181"/>
    </location>
</feature>
<evidence type="ECO:0000313" key="3">
    <source>
        <dbReference type="Proteomes" id="UP001642502"/>
    </source>
</evidence>
<organism evidence="2 3">
    <name type="scientific">Sporothrix epigloea</name>
    <dbReference type="NCBI Taxonomy" id="1892477"/>
    <lineage>
        <taxon>Eukaryota</taxon>
        <taxon>Fungi</taxon>
        <taxon>Dikarya</taxon>
        <taxon>Ascomycota</taxon>
        <taxon>Pezizomycotina</taxon>
        <taxon>Sordariomycetes</taxon>
        <taxon>Sordariomycetidae</taxon>
        <taxon>Ophiostomatales</taxon>
        <taxon>Ophiostomataceae</taxon>
        <taxon>Sporothrix</taxon>
    </lineage>
</organism>
<proteinExistence type="predicted"/>
<protein>
    <submittedName>
        <fullName evidence="2">Uncharacterized protein</fullName>
    </submittedName>
</protein>
<keyword evidence="3" id="KW-1185">Reference proteome</keyword>
<dbReference type="SUPFAM" id="SSF55753">
    <property type="entry name" value="Actin depolymerizing proteins"/>
    <property type="match status" value="1"/>
</dbReference>
<evidence type="ECO:0000313" key="2">
    <source>
        <dbReference type="EMBL" id="CAK7272717.1"/>
    </source>
</evidence>
<dbReference type="EMBL" id="CAWUON010000095">
    <property type="protein sequence ID" value="CAK7272717.1"/>
    <property type="molecule type" value="Genomic_DNA"/>
</dbReference>
<gene>
    <name evidence="2" type="ORF">SEPCBS119000_005273</name>
</gene>